<name>A0ACB8DIM2_DERSI</name>
<evidence type="ECO:0000313" key="1">
    <source>
        <dbReference type="EMBL" id="KAH7970292.1"/>
    </source>
</evidence>
<dbReference type="EMBL" id="CM023480">
    <property type="protein sequence ID" value="KAH7970292.1"/>
    <property type="molecule type" value="Genomic_DNA"/>
</dbReference>
<protein>
    <submittedName>
        <fullName evidence="1">Uncharacterized protein</fullName>
    </submittedName>
</protein>
<accession>A0ACB8DIM2</accession>
<comment type="caution">
    <text evidence="1">The sequence shown here is derived from an EMBL/GenBank/DDBJ whole genome shotgun (WGS) entry which is preliminary data.</text>
</comment>
<sequence length="370" mass="40213">MTEARNSGHTPPAFTSFGDEAIPSTSCEDAVGSSSTLDSYTRISGEAWAYPWNMLNSLTDATYVTGHPHMNENGSTSYGLSMSRWGDNDAKLSTSHAHMEESAATSEDDARIPHGTWGGDWNTQYCPANVTSPNYGYTDIAENGSTGYWTPVSSSGGDEVVPSTSRAGMEEASASLENYGRNATGTEENEQKELCGVCGVCGTVYTRLHALHRHAAEHYGDESYTCDACDLPSVQITKLLGHFQKSTKEKLYKCETCGMCIFVMSEWMATKHCGEAAAPKTIEWPTKKTMLASGGTSDRTMEKEGQPISGGHETTGTRNEQREADRLERSETRVRKSLVSRSVSSASRPQPESLDRARTIPTVPGEIRRA</sequence>
<gene>
    <name evidence="1" type="ORF">HPB49_002285</name>
</gene>
<reference evidence="1" key="1">
    <citation type="submission" date="2020-05" db="EMBL/GenBank/DDBJ databases">
        <title>Large-scale comparative analyses of tick genomes elucidate their genetic diversity and vector capacities.</title>
        <authorList>
            <person name="Jia N."/>
            <person name="Wang J."/>
            <person name="Shi W."/>
            <person name="Du L."/>
            <person name="Sun Y."/>
            <person name="Zhan W."/>
            <person name="Jiang J."/>
            <person name="Wang Q."/>
            <person name="Zhang B."/>
            <person name="Ji P."/>
            <person name="Sakyi L.B."/>
            <person name="Cui X."/>
            <person name="Yuan T."/>
            <person name="Jiang B."/>
            <person name="Yang W."/>
            <person name="Lam T.T.-Y."/>
            <person name="Chang Q."/>
            <person name="Ding S."/>
            <person name="Wang X."/>
            <person name="Zhu J."/>
            <person name="Ruan X."/>
            <person name="Zhao L."/>
            <person name="Wei J."/>
            <person name="Que T."/>
            <person name="Du C."/>
            <person name="Cheng J."/>
            <person name="Dai P."/>
            <person name="Han X."/>
            <person name="Huang E."/>
            <person name="Gao Y."/>
            <person name="Liu J."/>
            <person name="Shao H."/>
            <person name="Ye R."/>
            <person name="Li L."/>
            <person name="Wei W."/>
            <person name="Wang X."/>
            <person name="Wang C."/>
            <person name="Yang T."/>
            <person name="Huo Q."/>
            <person name="Li W."/>
            <person name="Guo W."/>
            <person name="Chen H."/>
            <person name="Zhou L."/>
            <person name="Ni X."/>
            <person name="Tian J."/>
            <person name="Zhou Y."/>
            <person name="Sheng Y."/>
            <person name="Liu T."/>
            <person name="Pan Y."/>
            <person name="Xia L."/>
            <person name="Li J."/>
            <person name="Zhao F."/>
            <person name="Cao W."/>
        </authorList>
    </citation>
    <scope>NUCLEOTIDE SEQUENCE</scope>
    <source>
        <strain evidence="1">Dsil-2018</strain>
    </source>
</reference>
<evidence type="ECO:0000313" key="2">
    <source>
        <dbReference type="Proteomes" id="UP000821865"/>
    </source>
</evidence>
<proteinExistence type="predicted"/>
<keyword evidence="2" id="KW-1185">Reference proteome</keyword>
<organism evidence="1 2">
    <name type="scientific">Dermacentor silvarum</name>
    <name type="common">Tick</name>
    <dbReference type="NCBI Taxonomy" id="543639"/>
    <lineage>
        <taxon>Eukaryota</taxon>
        <taxon>Metazoa</taxon>
        <taxon>Ecdysozoa</taxon>
        <taxon>Arthropoda</taxon>
        <taxon>Chelicerata</taxon>
        <taxon>Arachnida</taxon>
        <taxon>Acari</taxon>
        <taxon>Parasitiformes</taxon>
        <taxon>Ixodida</taxon>
        <taxon>Ixodoidea</taxon>
        <taxon>Ixodidae</taxon>
        <taxon>Rhipicephalinae</taxon>
        <taxon>Dermacentor</taxon>
    </lineage>
</organism>
<dbReference type="Proteomes" id="UP000821865">
    <property type="component" value="Chromosome 11"/>
</dbReference>